<evidence type="ECO:0000313" key="3">
    <source>
        <dbReference type="EMBL" id="MPY11615.1"/>
    </source>
</evidence>
<organism evidence="3 4">
    <name type="scientific">Arthrobacter bussei</name>
    <dbReference type="NCBI Taxonomy" id="2594179"/>
    <lineage>
        <taxon>Bacteria</taxon>
        <taxon>Bacillati</taxon>
        <taxon>Actinomycetota</taxon>
        <taxon>Actinomycetes</taxon>
        <taxon>Micrococcales</taxon>
        <taxon>Micrococcaceae</taxon>
        <taxon>Arthrobacter</taxon>
    </lineage>
</organism>
<feature type="domain" description="DUF6752" evidence="2">
    <location>
        <begin position="45"/>
        <end position="75"/>
    </location>
</feature>
<dbReference type="OrthoDB" id="4951290at2"/>
<reference evidence="4" key="1">
    <citation type="submission" date="2019-07" db="EMBL/GenBank/DDBJ databases">
        <title>Arthrobacter KR32 sp. nov., isolated from mountain cheese made of cows milk.</title>
        <authorList>
            <person name="Flegler A."/>
        </authorList>
    </citation>
    <scope>NUCLEOTIDE SEQUENCE [LARGE SCALE GENOMIC DNA]</scope>
    <source>
        <strain evidence="4">KR32</strain>
    </source>
</reference>
<dbReference type="Pfam" id="PF20537">
    <property type="entry name" value="DUF6752"/>
    <property type="match status" value="1"/>
</dbReference>
<evidence type="ECO:0000256" key="1">
    <source>
        <dbReference type="SAM" id="Coils"/>
    </source>
</evidence>
<dbReference type="InterPro" id="IPR046640">
    <property type="entry name" value="DUF6752"/>
</dbReference>
<name>A0A7X1NRT6_9MICC</name>
<dbReference type="EMBL" id="VJXX01000004">
    <property type="protein sequence ID" value="MPY11615.1"/>
    <property type="molecule type" value="Genomic_DNA"/>
</dbReference>
<keyword evidence="4" id="KW-1185">Reference proteome</keyword>
<feature type="coiled-coil region" evidence="1">
    <location>
        <begin position="28"/>
        <end position="62"/>
    </location>
</feature>
<evidence type="ECO:0000259" key="2">
    <source>
        <dbReference type="Pfam" id="PF20537"/>
    </source>
</evidence>
<sequence length="87" mass="9631">MTDTTDLTETMDTTAVGDGGLRFEVTEHDDLALQLDALRTAVEQLRAEVVRLDADLDESRRLNLRAAELLDVVYEELGARRAGDGRV</sequence>
<accession>A0A7X1NRT6</accession>
<evidence type="ECO:0000313" key="4">
    <source>
        <dbReference type="Proteomes" id="UP000326464"/>
    </source>
</evidence>
<dbReference type="AlphaFoldDB" id="A0A7X1NRT6"/>
<keyword evidence="1" id="KW-0175">Coiled coil</keyword>
<dbReference type="Proteomes" id="UP000326464">
    <property type="component" value="Unassembled WGS sequence"/>
</dbReference>
<protein>
    <recommendedName>
        <fullName evidence="2">DUF6752 domain-containing protein</fullName>
    </recommendedName>
</protein>
<proteinExistence type="predicted"/>
<gene>
    <name evidence="3" type="ORF">FNH21_12965</name>
</gene>
<dbReference type="RefSeq" id="WP_152816338.1">
    <property type="nucleotide sequence ID" value="NZ_VJXX01000004.1"/>
</dbReference>
<comment type="caution">
    <text evidence="3">The sequence shown here is derived from an EMBL/GenBank/DDBJ whole genome shotgun (WGS) entry which is preliminary data.</text>
</comment>